<comment type="subunit">
    <text evidence="3">Homodimer.</text>
</comment>
<evidence type="ECO:0000256" key="9">
    <source>
        <dbReference type="ARBA" id="ARBA00033227"/>
    </source>
</evidence>
<accession>A0A9Q3W833</accession>
<feature type="region of interest" description="Disordered" evidence="12">
    <location>
        <begin position="1"/>
        <end position="20"/>
    </location>
</feature>
<dbReference type="Proteomes" id="UP001107961">
    <property type="component" value="Unassembled WGS sequence"/>
</dbReference>
<dbReference type="GO" id="GO:0003677">
    <property type="term" value="F:DNA binding"/>
    <property type="evidence" value="ECO:0007669"/>
    <property type="project" value="UniProtKB-KW"/>
</dbReference>
<dbReference type="GO" id="GO:0006260">
    <property type="term" value="P:DNA replication"/>
    <property type="evidence" value="ECO:0007669"/>
    <property type="project" value="UniProtKB-KW"/>
</dbReference>
<dbReference type="SUPFAM" id="SSF47729">
    <property type="entry name" value="IHF-like DNA-binding proteins"/>
    <property type="match status" value="1"/>
</dbReference>
<dbReference type="InterPro" id="IPR010992">
    <property type="entry name" value="IHF-like_DNA-bd_dom_sf"/>
</dbReference>
<dbReference type="CDD" id="cd13834">
    <property type="entry name" value="HU_like"/>
    <property type="match status" value="1"/>
</dbReference>
<evidence type="ECO:0000256" key="3">
    <source>
        <dbReference type="ARBA" id="ARBA00011738"/>
    </source>
</evidence>
<dbReference type="AlphaFoldDB" id="A0A9Q3W833"/>
<evidence type="ECO:0000256" key="2">
    <source>
        <dbReference type="ARBA" id="ARBA00010529"/>
    </source>
</evidence>
<dbReference type="SMART" id="SM00411">
    <property type="entry name" value="BHL"/>
    <property type="match status" value="1"/>
</dbReference>
<keyword evidence="14" id="KW-1185">Reference proteome</keyword>
<evidence type="ECO:0000256" key="11">
    <source>
        <dbReference type="RuleBase" id="RU003939"/>
    </source>
</evidence>
<dbReference type="PANTHER" id="PTHR33175:SF13">
    <property type="entry name" value="HISTONE-LIKE PROTEIN"/>
    <property type="match status" value="1"/>
</dbReference>
<evidence type="ECO:0000313" key="13">
    <source>
        <dbReference type="EMBL" id="MCE7510666.1"/>
    </source>
</evidence>
<name>A0A9Q3W833_9GAMM</name>
<evidence type="ECO:0000256" key="12">
    <source>
        <dbReference type="SAM" id="MobiDB-lite"/>
    </source>
</evidence>
<dbReference type="GeneID" id="94687613"/>
<dbReference type="Pfam" id="PF00216">
    <property type="entry name" value="Bac_DNA_binding"/>
    <property type="match status" value="1"/>
</dbReference>
<reference evidence="13" key="1">
    <citation type="submission" date="2022-01" db="EMBL/GenBank/DDBJ databases">
        <authorList>
            <person name="Karlyshev A.V."/>
            <person name="Jaspars M."/>
        </authorList>
    </citation>
    <scope>NUCLEOTIDE SEQUENCE</scope>
    <source>
        <strain evidence="13">AGSA3-2</strain>
    </source>
</reference>
<comment type="subcellular location">
    <subcellularLocation>
        <location evidence="1">Virion</location>
    </subcellularLocation>
</comment>
<dbReference type="EMBL" id="JAJVKT010000028">
    <property type="protein sequence ID" value="MCE7510666.1"/>
    <property type="molecule type" value="Genomic_DNA"/>
</dbReference>
<gene>
    <name evidence="13" type="ORF">LZG35_18665</name>
</gene>
<evidence type="ECO:0000256" key="5">
    <source>
        <dbReference type="ARBA" id="ARBA00022705"/>
    </source>
</evidence>
<proteinExistence type="inferred from homology"/>
<comment type="similarity">
    <text evidence="2 11">Belongs to the bacterial histone-like protein family.</text>
</comment>
<organism evidence="13 14">
    <name type="scientific">Alloalcanivorax xenomutans</name>
    <dbReference type="NCBI Taxonomy" id="1094342"/>
    <lineage>
        <taxon>Bacteria</taxon>
        <taxon>Pseudomonadati</taxon>
        <taxon>Pseudomonadota</taxon>
        <taxon>Gammaproteobacteria</taxon>
        <taxon>Oceanospirillales</taxon>
        <taxon>Alcanivoracaceae</taxon>
        <taxon>Alloalcanivorax</taxon>
    </lineage>
</organism>
<evidence type="ECO:0000256" key="6">
    <source>
        <dbReference type="ARBA" id="ARBA00022921"/>
    </source>
</evidence>
<evidence type="ECO:0000256" key="8">
    <source>
        <dbReference type="ARBA" id="ARBA00033120"/>
    </source>
</evidence>
<dbReference type="Gene3D" id="4.10.520.10">
    <property type="entry name" value="IHF-like DNA-binding proteins"/>
    <property type="match status" value="1"/>
</dbReference>
<comment type="function">
    <text evidence="10">DNA-binding protein that plays a critical role in nucleoid compaction, genome replication and DNA replication and transcription. Binds to both ssDNA and dsDNA with a binding site covering about 15 nucleotides. Displays DNA-supercoiling activity only when associated with the viral DNA topoisomerase 2.</text>
</comment>
<protein>
    <recommendedName>
        <fullName evidence="4">Viral histone-like protein</fullName>
    </recommendedName>
    <alternativeName>
        <fullName evidence="9">DNA-binding protein pA104R</fullName>
    </alternativeName>
    <alternativeName>
        <fullName evidence="8">pA104R</fullName>
    </alternativeName>
</protein>
<comment type="caution">
    <text evidence="13">The sequence shown here is derived from an EMBL/GenBank/DDBJ whole genome shotgun (WGS) entry which is preliminary data.</text>
</comment>
<dbReference type="RefSeq" id="WP_022996151.1">
    <property type="nucleotide sequence ID" value="NZ_CP102389.1"/>
</dbReference>
<keyword evidence="5" id="KW-0235">DNA replication</keyword>
<evidence type="ECO:0000313" key="14">
    <source>
        <dbReference type="Proteomes" id="UP001107961"/>
    </source>
</evidence>
<dbReference type="InterPro" id="IPR000119">
    <property type="entry name" value="Hist_DNA-bd"/>
</dbReference>
<dbReference type="GO" id="GO:0005829">
    <property type="term" value="C:cytosol"/>
    <property type="evidence" value="ECO:0007669"/>
    <property type="project" value="TreeGrafter"/>
</dbReference>
<evidence type="ECO:0000256" key="4">
    <source>
        <dbReference type="ARBA" id="ARBA00016145"/>
    </source>
</evidence>
<evidence type="ECO:0000256" key="1">
    <source>
        <dbReference type="ARBA" id="ARBA00004328"/>
    </source>
</evidence>
<sequence length="125" mass="13413">MAAKKKAVKKTASSTPKARAVKAIAEPMTKTQIVTQISETTGLTKKDVNAVFDELAVVMEGHLKKRGAGQFTLPGLIKVVTQKKPATKARKGINPFTGQETTFAAKPARTVVKIRPLKKLKDMAG</sequence>
<evidence type="ECO:0000256" key="10">
    <source>
        <dbReference type="ARBA" id="ARBA00046140"/>
    </source>
</evidence>
<dbReference type="PANTHER" id="PTHR33175">
    <property type="entry name" value="DNA-BINDING PROTEIN HU"/>
    <property type="match status" value="1"/>
</dbReference>
<keyword evidence="6" id="KW-0426">Late protein</keyword>
<keyword evidence="7 13" id="KW-0238">DNA-binding</keyword>
<dbReference type="GO" id="GO:0030527">
    <property type="term" value="F:structural constituent of chromatin"/>
    <property type="evidence" value="ECO:0007669"/>
    <property type="project" value="InterPro"/>
</dbReference>
<evidence type="ECO:0000256" key="7">
    <source>
        <dbReference type="ARBA" id="ARBA00023125"/>
    </source>
</evidence>